<dbReference type="Gene3D" id="1.10.287.80">
    <property type="entry name" value="ATP synthase, gamma subunit, helix hairpin domain"/>
    <property type="match status" value="2"/>
</dbReference>
<dbReference type="InterPro" id="IPR035968">
    <property type="entry name" value="ATP_synth_F1_ATPase_gsu"/>
</dbReference>
<dbReference type="Pfam" id="PF00231">
    <property type="entry name" value="ATP-synt"/>
    <property type="match status" value="1"/>
</dbReference>
<sequence>MPASLAAVKHKIESTKSTRQITSAMQMVSTAKLNQIQHHTQSYEVYAEKVKKMLSDLVKSHNASAASASHDAYAALFEKRPVKKTGILVITSDRGLVGSYNNNIIKQTLQLMKDKNLTAESTVFLTVGKTGTEFFKKRGMNVVYEYSGISDVPTFREVHQIVKTAVQMYDDAVFDEMYLAYSHYVNRITSRVRVHDVLPITAESLMEDEEKSAESVQDESPITAEYEFEPSDTEIIAGLVSQYAESLLYGAILDAKTSEHSSSANAMRSATDNADDIISSLELQYNRARQAAITTEITEITGGMTAQE</sequence>
<dbReference type="HOGENOM" id="CLU_050669_0_1_9"/>
<evidence type="ECO:0000313" key="13">
    <source>
        <dbReference type="Proteomes" id="UP000004483"/>
    </source>
</evidence>
<dbReference type="GO" id="GO:0042777">
    <property type="term" value="P:proton motive force-driven plasma membrane ATP synthesis"/>
    <property type="evidence" value="ECO:0007669"/>
    <property type="project" value="UniProtKB-UniRule"/>
</dbReference>
<keyword evidence="7 11" id="KW-0406">Ion transport</keyword>
<gene>
    <name evidence="11 12" type="primary">atpG</name>
    <name evidence="12" type="ORF">HMPREF0549_0815</name>
</gene>
<dbReference type="Proteomes" id="UP000004483">
    <property type="component" value="Unassembled WGS sequence"/>
</dbReference>
<dbReference type="PANTHER" id="PTHR11693:SF22">
    <property type="entry name" value="ATP SYNTHASE SUBUNIT GAMMA, MITOCHONDRIAL"/>
    <property type="match status" value="1"/>
</dbReference>
<keyword evidence="8 11" id="KW-0472">Membrane</keyword>
<dbReference type="SUPFAM" id="SSF52943">
    <property type="entry name" value="ATP synthase (F1-ATPase), gamma subunit"/>
    <property type="match status" value="1"/>
</dbReference>
<evidence type="ECO:0000256" key="3">
    <source>
        <dbReference type="ARBA" id="ARBA00007681"/>
    </source>
</evidence>
<dbReference type="CDD" id="cd12151">
    <property type="entry name" value="F1-ATPase_gamma"/>
    <property type="match status" value="1"/>
</dbReference>
<keyword evidence="4 11" id="KW-0813">Transport</keyword>
<evidence type="ECO:0000256" key="11">
    <source>
        <dbReference type="HAMAP-Rule" id="MF_00815"/>
    </source>
</evidence>
<proteinExistence type="inferred from homology"/>
<dbReference type="NCBIfam" id="TIGR01146">
    <property type="entry name" value="ATPsyn_F1gamma"/>
    <property type="match status" value="1"/>
</dbReference>
<dbReference type="AlphaFoldDB" id="C2ETM9"/>
<name>C2ETM9_9LACO</name>
<evidence type="ECO:0000256" key="1">
    <source>
        <dbReference type="ARBA" id="ARBA00003456"/>
    </source>
</evidence>
<comment type="caution">
    <text evidence="12">The sequence shown here is derived from an EMBL/GenBank/DDBJ whole genome shotgun (WGS) entry which is preliminary data.</text>
</comment>
<accession>C2ETM9</accession>
<evidence type="ECO:0000256" key="4">
    <source>
        <dbReference type="ARBA" id="ARBA00022448"/>
    </source>
</evidence>
<evidence type="ECO:0000313" key="12">
    <source>
        <dbReference type="EMBL" id="EEJ40717.1"/>
    </source>
</evidence>
<organism evidence="12 13">
    <name type="scientific">Limosilactobacillus vaginalis DSM 5837 = ATCC 49540</name>
    <dbReference type="NCBI Taxonomy" id="1423814"/>
    <lineage>
        <taxon>Bacteria</taxon>
        <taxon>Bacillati</taxon>
        <taxon>Bacillota</taxon>
        <taxon>Bacilli</taxon>
        <taxon>Lactobacillales</taxon>
        <taxon>Lactobacillaceae</taxon>
        <taxon>Limosilactobacillus</taxon>
    </lineage>
</organism>
<comment type="subunit">
    <text evidence="11">F-type ATPases have 2 components, CF(1) - the catalytic core - and CF(0) - the membrane proton channel. CF(1) has five subunits: alpha(3), beta(3), gamma(1), delta(1), epsilon(1). CF(0) has three main subunits: a, b and c.</text>
</comment>
<comment type="function">
    <text evidence="1 11">Produces ATP from ADP in the presence of a proton gradient across the membrane. The gamma chain is believed to be important in regulating ATPase activity and the flow of protons through the CF(0) complex.</text>
</comment>
<keyword evidence="10 11" id="KW-0066">ATP synthesis</keyword>
<dbReference type="NCBIfam" id="NF004147">
    <property type="entry name" value="PRK05621.2-1"/>
    <property type="match status" value="1"/>
</dbReference>
<dbReference type="PANTHER" id="PTHR11693">
    <property type="entry name" value="ATP SYNTHASE GAMMA CHAIN"/>
    <property type="match status" value="1"/>
</dbReference>
<comment type="subcellular location">
    <subcellularLocation>
        <location evidence="11">Cell membrane</location>
        <topology evidence="11">Peripheral membrane protein</topology>
    </subcellularLocation>
    <subcellularLocation>
        <location evidence="2">Membrane</location>
        <topology evidence="2">Peripheral membrane protein</topology>
    </subcellularLocation>
</comment>
<keyword evidence="9 11" id="KW-0139">CF(1)</keyword>
<comment type="similarity">
    <text evidence="3 11">Belongs to the ATPase gamma chain family.</text>
</comment>
<keyword evidence="6 11" id="KW-0375">Hydrogen ion transport</keyword>
<dbReference type="GO" id="GO:0046933">
    <property type="term" value="F:proton-transporting ATP synthase activity, rotational mechanism"/>
    <property type="evidence" value="ECO:0007669"/>
    <property type="project" value="UniProtKB-UniRule"/>
</dbReference>
<dbReference type="Gene3D" id="3.40.1380.10">
    <property type="match status" value="1"/>
</dbReference>
<dbReference type="HAMAP" id="MF_00815">
    <property type="entry name" value="ATP_synth_gamma_bact"/>
    <property type="match status" value="1"/>
</dbReference>
<dbReference type="PRINTS" id="PR00126">
    <property type="entry name" value="ATPASEGAMMA"/>
</dbReference>
<protein>
    <recommendedName>
        <fullName evidence="11">ATP synthase gamma chain</fullName>
    </recommendedName>
    <alternativeName>
        <fullName evidence="11">ATP synthase F1 sector gamma subunit</fullName>
    </alternativeName>
    <alternativeName>
        <fullName evidence="11">F-ATPase gamma subunit</fullName>
    </alternativeName>
</protein>
<dbReference type="GO" id="GO:0005886">
    <property type="term" value="C:plasma membrane"/>
    <property type="evidence" value="ECO:0007669"/>
    <property type="project" value="UniProtKB-SubCell"/>
</dbReference>
<dbReference type="EMBL" id="ACGV01000119">
    <property type="protein sequence ID" value="EEJ40717.1"/>
    <property type="molecule type" value="Genomic_DNA"/>
</dbReference>
<dbReference type="OrthoDB" id="9812769at2"/>
<keyword evidence="5 11" id="KW-1003">Cell membrane</keyword>
<dbReference type="InterPro" id="IPR000131">
    <property type="entry name" value="ATP_synth_F1_gsu"/>
</dbReference>
<evidence type="ECO:0000256" key="6">
    <source>
        <dbReference type="ARBA" id="ARBA00022781"/>
    </source>
</evidence>
<dbReference type="RefSeq" id="WP_003717667.1">
    <property type="nucleotide sequence ID" value="NZ_AZGL01000007.1"/>
</dbReference>
<dbReference type="GO" id="GO:0016787">
    <property type="term" value="F:hydrolase activity"/>
    <property type="evidence" value="ECO:0007669"/>
    <property type="project" value="UniProtKB-KW"/>
</dbReference>
<keyword evidence="12" id="KW-0378">Hydrolase</keyword>
<evidence type="ECO:0000256" key="7">
    <source>
        <dbReference type="ARBA" id="ARBA00023065"/>
    </source>
</evidence>
<dbReference type="eggNOG" id="COG0224">
    <property type="taxonomic scope" value="Bacteria"/>
</dbReference>
<evidence type="ECO:0000256" key="10">
    <source>
        <dbReference type="ARBA" id="ARBA00023310"/>
    </source>
</evidence>
<dbReference type="GO" id="GO:0005524">
    <property type="term" value="F:ATP binding"/>
    <property type="evidence" value="ECO:0007669"/>
    <property type="project" value="UniProtKB-UniRule"/>
</dbReference>
<reference evidence="12 13" key="1">
    <citation type="submission" date="2009-01" db="EMBL/GenBank/DDBJ databases">
        <authorList>
            <person name="Qin X."/>
            <person name="Bachman B."/>
            <person name="Battles P."/>
            <person name="Bell A."/>
            <person name="Bess C."/>
            <person name="Bickham C."/>
            <person name="Chaboub L."/>
            <person name="Chen D."/>
            <person name="Coyle M."/>
            <person name="Deiros D.R."/>
            <person name="Dinh H."/>
            <person name="Forbes L."/>
            <person name="Fowler G."/>
            <person name="Francisco L."/>
            <person name="Fu Q."/>
            <person name="Gubbala S."/>
            <person name="Hale W."/>
            <person name="Han Y."/>
            <person name="Hemphill L."/>
            <person name="Highlander S.K."/>
            <person name="Hirani K."/>
            <person name="Hogues M."/>
            <person name="Jackson L."/>
            <person name="Jakkamsetti A."/>
            <person name="Javaid M."/>
            <person name="Jiang H."/>
            <person name="Korchina V."/>
            <person name="Kovar C."/>
            <person name="Lara F."/>
            <person name="Lee S."/>
            <person name="Mata R."/>
            <person name="Mathew T."/>
            <person name="Moen C."/>
            <person name="Morales K."/>
            <person name="Munidasa M."/>
            <person name="Nazareth L."/>
            <person name="Ngo R."/>
            <person name="Nguyen L."/>
            <person name="Okwuonu G."/>
            <person name="Ongeri F."/>
            <person name="Patil S."/>
            <person name="Petrosino J."/>
            <person name="Pham C."/>
            <person name="Pham P."/>
            <person name="Pu L.-L."/>
            <person name="Puazo M."/>
            <person name="Raj R."/>
            <person name="Reid J."/>
            <person name="Rouhana J."/>
            <person name="Saada N."/>
            <person name="Shang Y."/>
            <person name="Simmons D."/>
            <person name="Thornton R."/>
            <person name="Warren J."/>
            <person name="Weissenberger G."/>
            <person name="Zhang J."/>
            <person name="Zhang L."/>
            <person name="Zhou C."/>
            <person name="Zhu D."/>
            <person name="Muzny D."/>
            <person name="Worley K."/>
            <person name="Gibbs R."/>
        </authorList>
    </citation>
    <scope>NUCLEOTIDE SEQUENCE [LARGE SCALE GENOMIC DNA]</scope>
    <source>
        <strain evidence="12 13">ATCC 49540</strain>
    </source>
</reference>
<evidence type="ECO:0000256" key="8">
    <source>
        <dbReference type="ARBA" id="ARBA00023136"/>
    </source>
</evidence>
<dbReference type="PATRIC" id="fig|1423814.6.peg.1549"/>
<dbReference type="STRING" id="1423814.HMPREF0549_0815"/>
<evidence type="ECO:0000256" key="2">
    <source>
        <dbReference type="ARBA" id="ARBA00004170"/>
    </source>
</evidence>
<evidence type="ECO:0000256" key="5">
    <source>
        <dbReference type="ARBA" id="ARBA00022475"/>
    </source>
</evidence>
<evidence type="ECO:0000256" key="9">
    <source>
        <dbReference type="ARBA" id="ARBA00023196"/>
    </source>
</evidence>
<dbReference type="GO" id="GO:0045259">
    <property type="term" value="C:proton-transporting ATP synthase complex"/>
    <property type="evidence" value="ECO:0007669"/>
    <property type="project" value="UniProtKB-KW"/>
</dbReference>